<evidence type="ECO:0000256" key="4">
    <source>
        <dbReference type="ARBA" id="ARBA00022806"/>
    </source>
</evidence>
<evidence type="ECO:0000259" key="7">
    <source>
        <dbReference type="Pfam" id="PF13087"/>
    </source>
</evidence>
<proteinExistence type="inferred from homology"/>
<feature type="domain" description="DNA2/NAM7 helicase-like C-terminal" evidence="7">
    <location>
        <begin position="835"/>
        <end position="1034"/>
    </location>
</feature>
<dbReference type="GO" id="GO:0005524">
    <property type="term" value="F:ATP binding"/>
    <property type="evidence" value="ECO:0007669"/>
    <property type="project" value="UniProtKB-KW"/>
</dbReference>
<dbReference type="PANTHER" id="PTHR43788">
    <property type="entry name" value="DNA2/NAM7 HELICASE FAMILY MEMBER"/>
    <property type="match status" value="1"/>
</dbReference>
<dbReference type="OrthoDB" id="6513042at2759"/>
<sequence length="1142" mass="126617">MESDPYARVLAGSLASMNTSRGASKAVSQDRNTYERREIPCVLTVNGTKGGYRDDIAANLAPHADFATTFTYIDGPLISPEVRIDLKGIEKRGNSSITYIIARVVIPINALSGIPVIHHVQESYRMLSMSVRLEHIVLAKSKKPINTDLFQRASAWTQLFIGTGEAALKIFFNEATTIENFVNLITRTYSTDESRVIDAGLDCVFKNHPAVYKELDWFTINSKLPFPPDNPIPETMAFHDERTRMIRLQASSREEYDLDAKKTSLLSHFNGTVRMTHRLPPSGTPAVDRSSLGAVVDYLADKCLEAEGEMQATVENGGLDPNSQQDRMKHLKCALIAEALEVVGLKSPQGLLSDEVTQIVYRASQMRDAQSMKNELIRRLRHLDPYLQVDLYTDEAETIRWKAVRATPPAEASPFNVYFIAWVPAEKSWPSPFEAPPVKVDIPVPHGLAETGDIASYINGAKMGFEVRVHCRPDPATTQMEMGSVCLTASAAPDTDLATRWAYAQKFDPASIPKNSAIRTVNFHERFPAIGRLAFRDDEKPQKHLFRKLRAVPAGMAMYTGGPGSGKTTFAARIAAAVAEGGDKVMWTIHSNELCDDAVKSLKEQKVKKPDGSKVRVGRLPTWAKMRKAISQALHAAAKSLAASKGKAAGASAGHTVASHINIFLSRMNQGLHERTIRILPDSVTERAIAIASANQEFFTGFCTSQPGTAEWNGTFSRLISLAVDDFDILVGTPFAAGQFGRNASTTLARLDLYWKPWKPSLLVVDEAGRIPEAQWWIPLSVFPDACVLTMGDTRQFKPLTMSVSEDTHHGDFRASRTRTGGLDWRCVFGVQRTVSLLRRAESNSQVLGHLSNNRRNRGDIANWAKKHIYPGEMRIVYPLPENQSAQIYLNFMRWMFPKRQIDSNAMAIDVRYSASRRHNLSSINHGNRNLVWWLVYMAFQYKLPNLRSEGALADIMIVTPYSAQHGAYKDDIMEMRGNGIIKSKVMLRTIDNAMSAEADLVIFDSVRTEGGIGFLEDRERMAVATTRARGGAVTLFNSNNIKTKQAGGDSLDNPFASFILSHKTRVVSHGQWGYMCEVCNLPHTKGIIGCVQARCCRKCRGPHHERFCPKGTPAVDSYTKKNGPDEMKAAADAVLPWGCIL</sequence>
<dbReference type="EMBL" id="MWPZ01000006">
    <property type="protein sequence ID" value="TIC95672.1"/>
    <property type="molecule type" value="Genomic_DNA"/>
</dbReference>
<dbReference type="PANTHER" id="PTHR43788:SF8">
    <property type="entry name" value="DNA-BINDING PROTEIN SMUBP-2"/>
    <property type="match status" value="1"/>
</dbReference>
<dbReference type="Pfam" id="PF13087">
    <property type="entry name" value="AAA_12"/>
    <property type="match status" value="1"/>
</dbReference>
<dbReference type="Gene3D" id="3.40.50.300">
    <property type="entry name" value="P-loop containing nucleotide triphosphate hydrolases"/>
    <property type="match status" value="2"/>
</dbReference>
<keyword evidence="4 8" id="KW-0347">Helicase</keyword>
<dbReference type="InterPro" id="IPR050534">
    <property type="entry name" value="Coronavir_polyprotein_1ab"/>
</dbReference>
<keyword evidence="3" id="KW-0378">Hydrolase</keyword>
<protein>
    <submittedName>
        <fullName evidence="8">Helicase sen1</fullName>
    </submittedName>
</protein>
<organism evidence="8 9">
    <name type="scientific">Colletotrichum higginsianum</name>
    <dbReference type="NCBI Taxonomy" id="80884"/>
    <lineage>
        <taxon>Eukaryota</taxon>
        <taxon>Fungi</taxon>
        <taxon>Dikarya</taxon>
        <taxon>Ascomycota</taxon>
        <taxon>Pezizomycotina</taxon>
        <taxon>Sordariomycetes</taxon>
        <taxon>Hypocreomycetidae</taxon>
        <taxon>Glomerellales</taxon>
        <taxon>Glomerellaceae</taxon>
        <taxon>Colletotrichum</taxon>
        <taxon>Colletotrichum destructivum species complex</taxon>
    </lineage>
</organism>
<name>A0A4T0VT46_9PEZI</name>
<evidence type="ECO:0000259" key="6">
    <source>
        <dbReference type="Pfam" id="PF13086"/>
    </source>
</evidence>
<evidence type="ECO:0000256" key="1">
    <source>
        <dbReference type="ARBA" id="ARBA00007913"/>
    </source>
</evidence>
<keyword evidence="5" id="KW-0067">ATP-binding</keyword>
<dbReference type="InterPro" id="IPR041677">
    <property type="entry name" value="DNA2/NAM7_AAA_11"/>
</dbReference>
<evidence type="ECO:0000256" key="2">
    <source>
        <dbReference type="ARBA" id="ARBA00022741"/>
    </source>
</evidence>
<dbReference type="GO" id="GO:0016787">
    <property type="term" value="F:hydrolase activity"/>
    <property type="evidence" value="ECO:0007669"/>
    <property type="project" value="UniProtKB-KW"/>
</dbReference>
<dbReference type="InterPro" id="IPR027417">
    <property type="entry name" value="P-loop_NTPase"/>
</dbReference>
<dbReference type="SUPFAM" id="SSF52540">
    <property type="entry name" value="P-loop containing nucleoside triphosphate hydrolases"/>
    <property type="match status" value="1"/>
</dbReference>
<gene>
    <name evidence="8" type="ORF">CH35J_008786</name>
</gene>
<evidence type="ECO:0000313" key="9">
    <source>
        <dbReference type="Proteomes" id="UP000305883"/>
    </source>
</evidence>
<dbReference type="GO" id="GO:0043139">
    <property type="term" value="F:5'-3' DNA helicase activity"/>
    <property type="evidence" value="ECO:0007669"/>
    <property type="project" value="TreeGrafter"/>
</dbReference>
<evidence type="ECO:0000256" key="3">
    <source>
        <dbReference type="ARBA" id="ARBA00022801"/>
    </source>
</evidence>
<dbReference type="Proteomes" id="UP000305883">
    <property type="component" value="Unassembled WGS sequence"/>
</dbReference>
<dbReference type="AlphaFoldDB" id="A0A4T0VT46"/>
<evidence type="ECO:0000313" key="8">
    <source>
        <dbReference type="EMBL" id="TIC95672.1"/>
    </source>
</evidence>
<reference evidence="8 9" key="1">
    <citation type="journal article" date="2019" name="Genome Biol. Evol.">
        <title>Genomic Plasticity Mediated by Transposable Elements in the Plant Pathogenic Fungus Colletotrichum higginsianum.</title>
        <authorList>
            <person name="Tsushima A."/>
            <person name="Gan P."/>
            <person name="Kumakura N."/>
            <person name="Narusaka M."/>
            <person name="Takano Y."/>
            <person name="Narusaka Y."/>
            <person name="Shirasu K."/>
        </authorList>
    </citation>
    <scope>NUCLEOTIDE SEQUENCE [LARGE SCALE GENOMIC DNA]</scope>
    <source>
        <strain evidence="8 9">MAFF305635-RFP</strain>
    </source>
</reference>
<dbReference type="InterPro" id="IPR041679">
    <property type="entry name" value="DNA2/NAM7-like_C"/>
</dbReference>
<keyword evidence="2" id="KW-0547">Nucleotide-binding</keyword>
<comment type="similarity">
    <text evidence="1">Belongs to the DNA2/NAM7 helicase family.</text>
</comment>
<comment type="caution">
    <text evidence="8">The sequence shown here is derived from an EMBL/GenBank/DDBJ whole genome shotgun (WGS) entry which is preliminary data.</text>
</comment>
<accession>A0A4T0VT46</accession>
<dbReference type="Pfam" id="PF13086">
    <property type="entry name" value="AAA_11"/>
    <property type="match status" value="1"/>
</dbReference>
<evidence type="ECO:0000256" key="5">
    <source>
        <dbReference type="ARBA" id="ARBA00022840"/>
    </source>
</evidence>
<feature type="domain" description="DNA2/NAM7 helicase helicase" evidence="6">
    <location>
        <begin position="556"/>
        <end position="803"/>
    </location>
</feature>